<keyword evidence="6" id="KW-0676">Redox-active center</keyword>
<dbReference type="Pfam" id="PF00085">
    <property type="entry name" value="Thioredoxin"/>
    <property type="match status" value="1"/>
</dbReference>
<feature type="transmembrane region" description="Helical" evidence="7">
    <location>
        <begin position="605"/>
        <end position="631"/>
    </location>
</feature>
<dbReference type="Pfam" id="PF07992">
    <property type="entry name" value="Pyr_redox_2"/>
    <property type="match status" value="2"/>
</dbReference>
<name>A0A843VK01_COLES</name>
<keyword evidence="4" id="KW-0560">Oxidoreductase</keyword>
<dbReference type="InterPro" id="IPR023753">
    <property type="entry name" value="FAD/NAD-binding_dom"/>
</dbReference>
<evidence type="ECO:0000256" key="7">
    <source>
        <dbReference type="SAM" id="Phobius"/>
    </source>
</evidence>
<dbReference type="InterPro" id="IPR013766">
    <property type="entry name" value="Thioredoxin_domain"/>
</dbReference>
<keyword evidence="7" id="KW-0812">Transmembrane</keyword>
<sequence>LVALLTRLVCGGVYGRQMAVRIGVERMASVSVASPVHPFLSDRRHRRHHHHPLPVRCSWPAAAASAAGSAARRQACLPSPSPRSCRLCCSALPASTAEDAPSSSSAPASELVKDSKGVIEEEMRALMQNGTWELVDLLNGKNMGCPAGGVENLVIIGSGPAGYTAAIYAARANLKPLVFEGYQVGGVPGGQLMTTTEVENFPGFPDGITGPDLMDRMRRQAERWGAELFQEDVEYIDVKNRPFIIRSSDREVKCHSLIFATGATAKRLRLPREDEFWSRGISACAICDGASPLFKGQVLAVVGGGDTATEEALYLTKYARHVHLLIRSDQLRASKAMQDSAHIFFVPQIYIGVDYGECFRVFNNANITLHFNTKAVDVVSNNKGQMSGILLQRVDTNEESVLDVKGLFYGIGHTPNSQLLEGQVELDSAGYVSVKEGCATTSVEGVFAAGDVQDHEWRQAVTAAGSGCIAALSVERYLAANDLLIEFHQPVKEEAKKEISDRDVEMGFDITLTKHKGQYALRKLYHESPRLICVLYTAPTCGPCRTLKPILGKVIDEYDQNVHFVEIDIEEDPEIAEAAAIMGTPCVQFFKNKELLRFDYFTFPYFLLVFFMIFKSYPLCWSPCLLLVYCFDT</sequence>
<dbReference type="OrthoDB" id="371245at2759"/>
<keyword evidence="7" id="KW-0472">Membrane</keyword>
<accession>A0A843VK01</accession>
<dbReference type="GO" id="GO:0016668">
    <property type="term" value="F:oxidoreductase activity, acting on a sulfur group of donors, NAD(P) as acceptor"/>
    <property type="evidence" value="ECO:0007669"/>
    <property type="project" value="UniProtKB-ARBA"/>
</dbReference>
<dbReference type="PRINTS" id="PR00368">
    <property type="entry name" value="FADPNR"/>
</dbReference>
<evidence type="ECO:0000256" key="4">
    <source>
        <dbReference type="ARBA" id="ARBA00023002"/>
    </source>
</evidence>
<comment type="similarity">
    <text evidence="1">Belongs to the class-II pyridine nucleotide-disulfide oxidoreductase family.</text>
</comment>
<evidence type="ECO:0000259" key="8">
    <source>
        <dbReference type="Pfam" id="PF00085"/>
    </source>
</evidence>
<feature type="domain" description="Thioredoxin" evidence="8">
    <location>
        <begin position="528"/>
        <end position="594"/>
    </location>
</feature>
<reference evidence="10" key="1">
    <citation type="submission" date="2017-07" db="EMBL/GenBank/DDBJ databases">
        <title>Taro Niue Genome Assembly and Annotation.</title>
        <authorList>
            <person name="Atibalentja N."/>
            <person name="Keating K."/>
            <person name="Fields C.J."/>
        </authorList>
    </citation>
    <scope>NUCLEOTIDE SEQUENCE</scope>
    <source>
        <strain evidence="10">Niue_2</strain>
        <tissue evidence="10">Leaf</tissue>
    </source>
</reference>
<dbReference type="PROSITE" id="PS00573">
    <property type="entry name" value="PYRIDINE_REDOX_2"/>
    <property type="match status" value="1"/>
</dbReference>
<dbReference type="Proteomes" id="UP000652761">
    <property type="component" value="Unassembled WGS sequence"/>
</dbReference>
<evidence type="ECO:0008006" key="12">
    <source>
        <dbReference type="Google" id="ProtNLM"/>
    </source>
</evidence>
<dbReference type="EMBL" id="NMUH01001370">
    <property type="protein sequence ID" value="MQL91699.1"/>
    <property type="molecule type" value="Genomic_DNA"/>
</dbReference>
<feature type="domain" description="FAD/NAD(P)-binding" evidence="9">
    <location>
        <begin position="361"/>
        <end position="467"/>
    </location>
</feature>
<evidence type="ECO:0000256" key="5">
    <source>
        <dbReference type="ARBA" id="ARBA00023157"/>
    </source>
</evidence>
<dbReference type="InterPro" id="IPR036249">
    <property type="entry name" value="Thioredoxin-like_sf"/>
</dbReference>
<gene>
    <name evidence="10" type="ORF">Taro_024313</name>
</gene>
<keyword evidence="7" id="KW-1133">Transmembrane helix</keyword>
<keyword evidence="11" id="KW-1185">Reference proteome</keyword>
<evidence type="ECO:0000256" key="1">
    <source>
        <dbReference type="ARBA" id="ARBA00009333"/>
    </source>
</evidence>
<dbReference type="InterPro" id="IPR036188">
    <property type="entry name" value="FAD/NAD-bd_sf"/>
</dbReference>
<keyword evidence="3" id="KW-0274">FAD</keyword>
<dbReference type="Gene3D" id="3.40.30.10">
    <property type="entry name" value="Glutaredoxin"/>
    <property type="match status" value="1"/>
</dbReference>
<dbReference type="InterPro" id="IPR008255">
    <property type="entry name" value="Pyr_nucl-diS_OxRdtase_2_AS"/>
</dbReference>
<proteinExistence type="inferred from homology"/>
<feature type="non-terminal residue" evidence="10">
    <location>
        <position position="1"/>
    </location>
</feature>
<keyword evidence="2" id="KW-0285">Flavoprotein</keyword>
<dbReference type="Gene3D" id="3.50.50.60">
    <property type="entry name" value="FAD/NAD(P)-binding domain"/>
    <property type="match status" value="2"/>
</dbReference>
<dbReference type="SUPFAM" id="SSF51905">
    <property type="entry name" value="FAD/NAD(P)-binding domain"/>
    <property type="match status" value="1"/>
</dbReference>
<dbReference type="InterPro" id="IPR050097">
    <property type="entry name" value="Ferredoxin-NADP_redctase_2"/>
</dbReference>
<evidence type="ECO:0000256" key="6">
    <source>
        <dbReference type="ARBA" id="ARBA00023284"/>
    </source>
</evidence>
<evidence type="ECO:0000256" key="3">
    <source>
        <dbReference type="ARBA" id="ARBA00022827"/>
    </source>
</evidence>
<dbReference type="SUPFAM" id="SSF52833">
    <property type="entry name" value="Thioredoxin-like"/>
    <property type="match status" value="1"/>
</dbReference>
<dbReference type="GO" id="GO:0097237">
    <property type="term" value="P:cellular response to toxic substance"/>
    <property type="evidence" value="ECO:0007669"/>
    <property type="project" value="UniProtKB-ARBA"/>
</dbReference>
<comment type="caution">
    <text evidence="10">The sequence shown here is derived from an EMBL/GenBank/DDBJ whole genome shotgun (WGS) entry which is preliminary data.</text>
</comment>
<protein>
    <recommendedName>
        <fullName evidence="12">Thioredoxin-disulfide reductase</fullName>
    </recommendedName>
</protein>
<dbReference type="PRINTS" id="PR00469">
    <property type="entry name" value="PNDRDTASEII"/>
</dbReference>
<keyword evidence="5" id="KW-1015">Disulfide bond</keyword>
<evidence type="ECO:0000256" key="2">
    <source>
        <dbReference type="ARBA" id="ARBA00022630"/>
    </source>
</evidence>
<dbReference type="PANTHER" id="PTHR48105">
    <property type="entry name" value="THIOREDOXIN REDUCTASE 1-RELATED-RELATED"/>
    <property type="match status" value="1"/>
</dbReference>
<evidence type="ECO:0000313" key="11">
    <source>
        <dbReference type="Proteomes" id="UP000652761"/>
    </source>
</evidence>
<evidence type="ECO:0000259" key="9">
    <source>
        <dbReference type="Pfam" id="PF07992"/>
    </source>
</evidence>
<dbReference type="AlphaFoldDB" id="A0A843VK01"/>
<feature type="domain" description="FAD/NAD(P)-binding" evidence="9">
    <location>
        <begin position="152"/>
        <end position="335"/>
    </location>
</feature>
<organism evidence="10 11">
    <name type="scientific">Colocasia esculenta</name>
    <name type="common">Wild taro</name>
    <name type="synonym">Arum esculentum</name>
    <dbReference type="NCBI Taxonomy" id="4460"/>
    <lineage>
        <taxon>Eukaryota</taxon>
        <taxon>Viridiplantae</taxon>
        <taxon>Streptophyta</taxon>
        <taxon>Embryophyta</taxon>
        <taxon>Tracheophyta</taxon>
        <taxon>Spermatophyta</taxon>
        <taxon>Magnoliopsida</taxon>
        <taxon>Liliopsida</taxon>
        <taxon>Araceae</taxon>
        <taxon>Aroideae</taxon>
        <taxon>Colocasieae</taxon>
        <taxon>Colocasia</taxon>
    </lineage>
</organism>
<evidence type="ECO:0000313" key="10">
    <source>
        <dbReference type="EMBL" id="MQL91699.1"/>
    </source>
</evidence>